<feature type="transmembrane region" description="Helical" evidence="1">
    <location>
        <begin position="54"/>
        <end position="79"/>
    </location>
</feature>
<keyword evidence="1" id="KW-0472">Membrane</keyword>
<comment type="caution">
    <text evidence="2">The sequence shown here is derived from an EMBL/GenBank/DDBJ whole genome shotgun (WGS) entry which is preliminary data.</text>
</comment>
<evidence type="ECO:0000256" key="1">
    <source>
        <dbReference type="SAM" id="Phobius"/>
    </source>
</evidence>
<proteinExistence type="predicted"/>
<protein>
    <submittedName>
        <fullName evidence="2">Uncharacterized protein</fullName>
    </submittedName>
</protein>
<keyword evidence="1" id="KW-1133">Transmembrane helix</keyword>
<organism evidence="2 3">
    <name type="scientific">Steinernema hermaphroditum</name>
    <dbReference type="NCBI Taxonomy" id="289476"/>
    <lineage>
        <taxon>Eukaryota</taxon>
        <taxon>Metazoa</taxon>
        <taxon>Ecdysozoa</taxon>
        <taxon>Nematoda</taxon>
        <taxon>Chromadorea</taxon>
        <taxon>Rhabditida</taxon>
        <taxon>Tylenchina</taxon>
        <taxon>Panagrolaimomorpha</taxon>
        <taxon>Strongyloidoidea</taxon>
        <taxon>Steinernematidae</taxon>
        <taxon>Steinernema</taxon>
    </lineage>
</organism>
<dbReference type="EMBL" id="JAUCMV010000002">
    <property type="protein sequence ID" value="KAK0414485.1"/>
    <property type="molecule type" value="Genomic_DNA"/>
</dbReference>
<reference evidence="2" key="1">
    <citation type="submission" date="2023-06" db="EMBL/GenBank/DDBJ databases">
        <title>Genomic analysis of the entomopathogenic nematode Steinernema hermaphroditum.</title>
        <authorList>
            <person name="Schwarz E.M."/>
            <person name="Heppert J.K."/>
            <person name="Baniya A."/>
            <person name="Schwartz H.T."/>
            <person name="Tan C.-H."/>
            <person name="Antoshechkin I."/>
            <person name="Sternberg P.W."/>
            <person name="Goodrich-Blair H."/>
            <person name="Dillman A.R."/>
        </authorList>
    </citation>
    <scope>NUCLEOTIDE SEQUENCE</scope>
    <source>
        <strain evidence="2">PS9179</strain>
        <tissue evidence="2">Whole animal</tissue>
    </source>
</reference>
<keyword evidence="3" id="KW-1185">Reference proteome</keyword>
<evidence type="ECO:0000313" key="3">
    <source>
        <dbReference type="Proteomes" id="UP001175271"/>
    </source>
</evidence>
<accession>A0AA39LZ05</accession>
<sequence length="125" mass="14295">MLYSTQKSKRHLQIPMGTPKACAPYCRVPDKRDFMDALPERQASDFYEKYDPTVGVATALILILFFLVVTLKSIVRCIVQKIQKYQIKKHMKRMRIEMDVEKANGASVALTNGQNGPQMTTTEIR</sequence>
<gene>
    <name evidence="2" type="ORF">QR680_011455</name>
</gene>
<keyword evidence="1" id="KW-0812">Transmembrane</keyword>
<dbReference type="AlphaFoldDB" id="A0AA39LZ05"/>
<name>A0AA39LZ05_9BILA</name>
<dbReference type="Proteomes" id="UP001175271">
    <property type="component" value="Unassembled WGS sequence"/>
</dbReference>
<evidence type="ECO:0000313" key="2">
    <source>
        <dbReference type="EMBL" id="KAK0414485.1"/>
    </source>
</evidence>